<reference evidence="1" key="2">
    <citation type="submission" date="2020-08" db="EMBL/GenBank/DDBJ databases">
        <title>Plant Genome Project.</title>
        <authorList>
            <person name="Zhang R.-G."/>
        </authorList>
    </citation>
    <scope>NUCLEOTIDE SEQUENCE</scope>
    <source>
        <strain evidence="1">Huo1</strain>
        <tissue evidence="1">Leaf</tissue>
    </source>
</reference>
<organism evidence="1">
    <name type="scientific">Salvia splendens</name>
    <name type="common">Scarlet sage</name>
    <dbReference type="NCBI Taxonomy" id="180675"/>
    <lineage>
        <taxon>Eukaryota</taxon>
        <taxon>Viridiplantae</taxon>
        <taxon>Streptophyta</taxon>
        <taxon>Embryophyta</taxon>
        <taxon>Tracheophyta</taxon>
        <taxon>Spermatophyta</taxon>
        <taxon>Magnoliopsida</taxon>
        <taxon>eudicotyledons</taxon>
        <taxon>Gunneridae</taxon>
        <taxon>Pentapetalae</taxon>
        <taxon>asterids</taxon>
        <taxon>lamiids</taxon>
        <taxon>Lamiales</taxon>
        <taxon>Lamiaceae</taxon>
        <taxon>Nepetoideae</taxon>
        <taxon>Mentheae</taxon>
        <taxon>Salviinae</taxon>
        <taxon>Salvia</taxon>
        <taxon>Salvia subgen. Calosphace</taxon>
        <taxon>core Calosphace</taxon>
    </lineage>
</organism>
<reference evidence="1" key="1">
    <citation type="submission" date="2018-01" db="EMBL/GenBank/DDBJ databases">
        <authorList>
            <person name="Mao J.F."/>
        </authorList>
    </citation>
    <scope>NUCLEOTIDE SEQUENCE</scope>
    <source>
        <strain evidence="1">Huo1</strain>
        <tissue evidence="1">Leaf</tissue>
    </source>
</reference>
<name>A0A8X8XPI0_SALSN</name>
<dbReference type="Proteomes" id="UP000298416">
    <property type="component" value="Unassembled WGS sequence"/>
</dbReference>
<gene>
    <name evidence="1" type="ORF">SASPL_122559</name>
</gene>
<evidence type="ECO:0008006" key="3">
    <source>
        <dbReference type="Google" id="ProtNLM"/>
    </source>
</evidence>
<proteinExistence type="predicted"/>
<sequence>MRDLASCLSDHAVQVSDTSCSSYKITNPCIISAPSIQNSVTCLYRSILKQITMTLTWSRTASSHALTISFDDDPSSTFQITTNSRLFRKSKGSKSVHLRSSKIDLLWDLSTARYHPGPEPLDGFYLAVVVDSALGLLLGDKASPRQFGTSANLFNKNKFSLVSRQEHFSGSAVYSTKARFSEGGGAHDIWIRCGGGGGAESEGGKQNPSVWVCVDKKTVMKVRKVQWNFRGNQTIFVEGMLVDLLWDVHDWFYNDNPDSGCAVFMFKTRTTGLDSTTFWMHDHNNSPPHHRHLDFSFMICACKN</sequence>
<dbReference type="PANTHER" id="PTHR31972">
    <property type="entry name" value="EXPRESSED PROTEIN"/>
    <property type="match status" value="1"/>
</dbReference>
<evidence type="ECO:0000313" key="1">
    <source>
        <dbReference type="EMBL" id="KAG6415156.1"/>
    </source>
</evidence>
<dbReference type="EMBL" id="PNBA02000008">
    <property type="protein sequence ID" value="KAG6415156.1"/>
    <property type="molecule type" value="Genomic_DNA"/>
</dbReference>
<accession>A0A8X8XPI0</accession>
<dbReference type="InterPro" id="IPR008586">
    <property type="entry name" value="DUF868_pln"/>
</dbReference>
<keyword evidence="2" id="KW-1185">Reference proteome</keyword>
<evidence type="ECO:0000313" key="2">
    <source>
        <dbReference type="Proteomes" id="UP000298416"/>
    </source>
</evidence>
<dbReference type="Pfam" id="PF05910">
    <property type="entry name" value="DUF868"/>
    <property type="match status" value="1"/>
</dbReference>
<dbReference type="AlphaFoldDB" id="A0A8X8XPI0"/>
<protein>
    <recommendedName>
        <fullName evidence="3">DUF868 domain-containing protein</fullName>
    </recommendedName>
</protein>
<dbReference type="PANTHER" id="PTHR31972:SF48">
    <property type="entry name" value="OS04G0407500 PROTEIN"/>
    <property type="match status" value="1"/>
</dbReference>
<comment type="caution">
    <text evidence="1">The sequence shown here is derived from an EMBL/GenBank/DDBJ whole genome shotgun (WGS) entry which is preliminary data.</text>
</comment>